<dbReference type="AlphaFoldDB" id="W0SKH6"/>
<evidence type="ECO:0000256" key="1">
    <source>
        <dbReference type="ARBA" id="ARBA00022694"/>
    </source>
</evidence>
<sequence length="102" mass="11492">MSARRVVRGECFSLHYRQVADGRARLGLIVPKRLARAASVRNAIKRQGREAFRLMAVGIPPCDLVLRLARPVGDVRAGDDTQRKMWRAEIETLLRRLPSGSQ</sequence>
<dbReference type="Proteomes" id="UP000031637">
    <property type="component" value="Chromosome"/>
</dbReference>
<evidence type="ECO:0000256" key="5">
    <source>
        <dbReference type="ARBA" id="ARBA00022884"/>
    </source>
</evidence>
<dbReference type="GO" id="GO:0000049">
    <property type="term" value="F:tRNA binding"/>
    <property type="evidence" value="ECO:0007669"/>
    <property type="project" value="InterPro"/>
</dbReference>
<reference evidence="6 7" key="1">
    <citation type="journal article" date="2014" name="Syst. Appl. Microbiol.">
        <title>Complete genomes of freshwater sulfur oxidizers Sulfuricella denitrificans skB26 and Sulfuritalea hydrogenivorans sk43H: genetic insights into the sulfur oxidation pathway of betaproteobacteria.</title>
        <authorList>
            <person name="Watanabe T."/>
            <person name="Kojima H."/>
            <person name="Fukui M."/>
        </authorList>
    </citation>
    <scope>NUCLEOTIDE SEQUENCE [LARGE SCALE GENOMIC DNA]</scope>
    <source>
        <strain evidence="6">DSM22779</strain>
    </source>
</reference>
<dbReference type="PANTHER" id="PTHR33992">
    <property type="entry name" value="RIBONUCLEASE P PROTEIN COMPONENT"/>
    <property type="match status" value="1"/>
</dbReference>
<proteinExistence type="predicted"/>
<evidence type="ECO:0000313" key="6">
    <source>
        <dbReference type="EMBL" id="BAO31406.1"/>
    </source>
</evidence>
<dbReference type="KEGG" id="shd:SUTH_03636"/>
<keyword evidence="7" id="KW-1185">Reference proteome</keyword>
<dbReference type="OrthoDB" id="398329at2"/>
<evidence type="ECO:0000256" key="2">
    <source>
        <dbReference type="ARBA" id="ARBA00022722"/>
    </source>
</evidence>
<dbReference type="EMBL" id="AP012547">
    <property type="protein sequence ID" value="BAO31406.1"/>
    <property type="molecule type" value="Genomic_DNA"/>
</dbReference>
<evidence type="ECO:0000256" key="3">
    <source>
        <dbReference type="ARBA" id="ARBA00022759"/>
    </source>
</evidence>
<accession>W0SKH6</accession>
<dbReference type="InterPro" id="IPR014721">
    <property type="entry name" value="Ribsml_uS5_D2-typ_fold_subgr"/>
</dbReference>
<gene>
    <name evidence="6" type="ORF">SUTH_03636</name>
</gene>
<dbReference type="InterPro" id="IPR000100">
    <property type="entry name" value="RNase_P"/>
</dbReference>
<name>W0SKH6_9PROT</name>
<dbReference type="HOGENOM" id="CLU_2276028_0_0_4"/>
<keyword evidence="5" id="KW-0694">RNA-binding</keyword>
<keyword evidence="3" id="KW-0255">Endonuclease</keyword>
<dbReference type="SUPFAM" id="SSF54211">
    <property type="entry name" value="Ribosomal protein S5 domain 2-like"/>
    <property type="match status" value="1"/>
</dbReference>
<organism evidence="6 7">
    <name type="scientific">Sulfuritalea hydrogenivorans sk43H</name>
    <dbReference type="NCBI Taxonomy" id="1223802"/>
    <lineage>
        <taxon>Bacteria</taxon>
        <taxon>Pseudomonadati</taxon>
        <taxon>Pseudomonadota</taxon>
        <taxon>Betaproteobacteria</taxon>
        <taxon>Nitrosomonadales</taxon>
        <taxon>Sterolibacteriaceae</taxon>
        <taxon>Sulfuritalea</taxon>
    </lineage>
</organism>
<evidence type="ECO:0000256" key="4">
    <source>
        <dbReference type="ARBA" id="ARBA00022801"/>
    </source>
</evidence>
<protein>
    <submittedName>
        <fullName evidence="6">Ribonuclease P</fullName>
    </submittedName>
</protein>
<dbReference type="GO" id="GO:0004526">
    <property type="term" value="F:ribonuclease P activity"/>
    <property type="evidence" value="ECO:0007669"/>
    <property type="project" value="InterPro"/>
</dbReference>
<dbReference type="InterPro" id="IPR020568">
    <property type="entry name" value="Ribosomal_Su5_D2-typ_SF"/>
</dbReference>
<keyword evidence="2" id="KW-0540">Nuclease</keyword>
<keyword evidence="1" id="KW-0819">tRNA processing</keyword>
<keyword evidence="4" id="KW-0378">Hydrolase</keyword>
<dbReference type="GO" id="GO:0042781">
    <property type="term" value="F:3'-tRNA processing endoribonuclease activity"/>
    <property type="evidence" value="ECO:0007669"/>
    <property type="project" value="TreeGrafter"/>
</dbReference>
<dbReference type="PANTHER" id="PTHR33992:SF1">
    <property type="entry name" value="RIBONUCLEASE P PROTEIN COMPONENT"/>
    <property type="match status" value="1"/>
</dbReference>
<evidence type="ECO:0000313" key="7">
    <source>
        <dbReference type="Proteomes" id="UP000031637"/>
    </source>
</evidence>
<dbReference type="Pfam" id="PF00825">
    <property type="entry name" value="Ribonuclease_P"/>
    <property type="match status" value="1"/>
</dbReference>
<dbReference type="Gene3D" id="3.30.230.10">
    <property type="match status" value="1"/>
</dbReference>
<dbReference type="STRING" id="1223802.SUTH_03636"/>
<dbReference type="GO" id="GO:0030677">
    <property type="term" value="C:ribonuclease P complex"/>
    <property type="evidence" value="ECO:0007669"/>
    <property type="project" value="TreeGrafter"/>
</dbReference>